<organism evidence="2 3">
    <name type="scientific">Favolaschia claudopus</name>
    <dbReference type="NCBI Taxonomy" id="2862362"/>
    <lineage>
        <taxon>Eukaryota</taxon>
        <taxon>Fungi</taxon>
        <taxon>Dikarya</taxon>
        <taxon>Basidiomycota</taxon>
        <taxon>Agaricomycotina</taxon>
        <taxon>Agaricomycetes</taxon>
        <taxon>Agaricomycetidae</taxon>
        <taxon>Agaricales</taxon>
        <taxon>Marasmiineae</taxon>
        <taxon>Mycenaceae</taxon>
        <taxon>Favolaschia</taxon>
    </lineage>
</organism>
<dbReference type="EMBL" id="JAWWNJ010000250">
    <property type="protein sequence ID" value="KAK6966945.1"/>
    <property type="molecule type" value="Genomic_DNA"/>
</dbReference>
<sequence length="145" mass="16057">MRAPPTRSLTLHCFVNQSSSHSSLHLPNSICLRIQISHHASRSDRSDSDSGSEKEDISSIQDPERLQEIIRELQAKANVPSRPALNNITNSPRHSAQRKRKGDRSRSPTKMKKRQRGDHNPAPSPAPPRSASSDTPDPSGDDSRL</sequence>
<feature type="compositionally biased region" description="Polar residues" evidence="1">
    <location>
        <begin position="84"/>
        <end position="94"/>
    </location>
</feature>
<gene>
    <name evidence="2" type="ORF">R3P38DRAFT_3245117</name>
</gene>
<evidence type="ECO:0000313" key="2">
    <source>
        <dbReference type="EMBL" id="KAK6966945.1"/>
    </source>
</evidence>
<name>A0AAV9Z115_9AGAR</name>
<keyword evidence="3" id="KW-1185">Reference proteome</keyword>
<feature type="region of interest" description="Disordered" evidence="1">
    <location>
        <begin position="38"/>
        <end position="145"/>
    </location>
</feature>
<evidence type="ECO:0000256" key="1">
    <source>
        <dbReference type="SAM" id="MobiDB-lite"/>
    </source>
</evidence>
<accession>A0AAV9Z115</accession>
<evidence type="ECO:0000313" key="3">
    <source>
        <dbReference type="Proteomes" id="UP001362999"/>
    </source>
</evidence>
<dbReference type="AlphaFoldDB" id="A0AAV9Z115"/>
<protein>
    <submittedName>
        <fullName evidence="2">Uncharacterized protein</fullName>
    </submittedName>
</protein>
<comment type="caution">
    <text evidence="2">The sequence shown here is derived from an EMBL/GenBank/DDBJ whole genome shotgun (WGS) entry which is preliminary data.</text>
</comment>
<feature type="compositionally biased region" description="Low complexity" evidence="1">
    <location>
        <begin position="129"/>
        <end position="138"/>
    </location>
</feature>
<proteinExistence type="predicted"/>
<feature type="compositionally biased region" description="Basic residues" evidence="1">
    <location>
        <begin position="95"/>
        <end position="116"/>
    </location>
</feature>
<dbReference type="Proteomes" id="UP001362999">
    <property type="component" value="Unassembled WGS sequence"/>
</dbReference>
<feature type="compositionally biased region" description="Basic and acidic residues" evidence="1">
    <location>
        <begin position="41"/>
        <end position="74"/>
    </location>
</feature>
<reference evidence="2 3" key="1">
    <citation type="journal article" date="2024" name="J Genomics">
        <title>Draft genome sequencing and assembly of Favolaschia claudopus CIRM-BRFM 2984 isolated from oak limbs.</title>
        <authorList>
            <person name="Navarro D."/>
            <person name="Drula E."/>
            <person name="Chaduli D."/>
            <person name="Cazenave R."/>
            <person name="Ahrendt S."/>
            <person name="Wang J."/>
            <person name="Lipzen A."/>
            <person name="Daum C."/>
            <person name="Barry K."/>
            <person name="Grigoriev I.V."/>
            <person name="Favel A."/>
            <person name="Rosso M.N."/>
            <person name="Martin F."/>
        </authorList>
    </citation>
    <scope>NUCLEOTIDE SEQUENCE [LARGE SCALE GENOMIC DNA]</scope>
    <source>
        <strain evidence="2 3">CIRM-BRFM 2984</strain>
    </source>
</reference>